<evidence type="ECO:0000256" key="1">
    <source>
        <dbReference type="SAM" id="SignalP"/>
    </source>
</evidence>
<dbReference type="AlphaFoldDB" id="A0A1L7UEP9"/>
<organism evidence="2 3">
    <name type="scientific">Fusarium mangiferae</name>
    <name type="common">Mango malformation disease fungus</name>
    <dbReference type="NCBI Taxonomy" id="192010"/>
    <lineage>
        <taxon>Eukaryota</taxon>
        <taxon>Fungi</taxon>
        <taxon>Dikarya</taxon>
        <taxon>Ascomycota</taxon>
        <taxon>Pezizomycotina</taxon>
        <taxon>Sordariomycetes</taxon>
        <taxon>Hypocreomycetidae</taxon>
        <taxon>Hypocreales</taxon>
        <taxon>Nectriaceae</taxon>
        <taxon>Fusarium</taxon>
        <taxon>Fusarium fujikuroi species complex</taxon>
    </lineage>
</organism>
<feature type="chain" id="PRO_5009874765" evidence="1">
    <location>
        <begin position="21"/>
        <end position="159"/>
    </location>
</feature>
<accession>A0A1L7UEP9</accession>
<keyword evidence="3" id="KW-1185">Reference proteome</keyword>
<evidence type="ECO:0000313" key="2">
    <source>
        <dbReference type="EMBL" id="CVL08919.1"/>
    </source>
</evidence>
<proteinExistence type="predicted"/>
<comment type="caution">
    <text evidence="2">The sequence shown here is derived from an EMBL/GenBank/DDBJ whole genome shotgun (WGS) entry which is preliminary data.</text>
</comment>
<name>A0A1L7UEP9_FUSMA</name>
<dbReference type="RefSeq" id="XP_041691372.1">
    <property type="nucleotide sequence ID" value="XM_041826053.1"/>
</dbReference>
<evidence type="ECO:0000313" key="3">
    <source>
        <dbReference type="Proteomes" id="UP000184255"/>
    </source>
</evidence>
<dbReference type="GeneID" id="65090977"/>
<gene>
    <name evidence="2" type="ORF">FMAN_11726</name>
</gene>
<feature type="signal peptide" evidence="1">
    <location>
        <begin position="1"/>
        <end position="20"/>
    </location>
</feature>
<reference evidence="3" key="1">
    <citation type="journal article" date="2016" name="Genome Biol. Evol.">
        <title>Comparative 'omics' of the Fusarium fujikuroi species complex highlights differences in genetic potential and metabolite synthesis.</title>
        <authorList>
            <person name="Niehaus E.-M."/>
            <person name="Muensterkoetter M."/>
            <person name="Proctor R.H."/>
            <person name="Brown D.W."/>
            <person name="Sharon A."/>
            <person name="Idan Y."/>
            <person name="Oren-Young L."/>
            <person name="Sieber C.M."/>
            <person name="Novak O."/>
            <person name="Pencik A."/>
            <person name="Tarkowska D."/>
            <person name="Hromadova K."/>
            <person name="Freeman S."/>
            <person name="Maymon M."/>
            <person name="Elazar M."/>
            <person name="Youssef S.A."/>
            <person name="El-Shabrawy E.S.M."/>
            <person name="Shalaby A.B.A."/>
            <person name="Houterman P."/>
            <person name="Brock N.L."/>
            <person name="Burkhardt I."/>
            <person name="Tsavkelova E.A."/>
            <person name="Dickschat J.S."/>
            <person name="Galuszka P."/>
            <person name="Gueldener U."/>
            <person name="Tudzynski B."/>
        </authorList>
    </citation>
    <scope>NUCLEOTIDE SEQUENCE [LARGE SCALE GENOMIC DNA]</scope>
    <source>
        <strain evidence="3">MRC7560</strain>
    </source>
</reference>
<protein>
    <submittedName>
        <fullName evidence="2">Uncharacterized protein</fullName>
    </submittedName>
</protein>
<dbReference type="EMBL" id="FCQH01000028">
    <property type="protein sequence ID" value="CVL08919.1"/>
    <property type="molecule type" value="Genomic_DNA"/>
</dbReference>
<sequence length="159" mass="17836">MKFFTILAFGALLLGDATSAQDFRFRPQILENNTTWPLEGAIMKIPDGPKNQSLPHKCPMPRDSMFAIVSQKILGNKKPRCRQFNITAGETLSGFPFFPTRQVHAFTFPNQTFFVQSALPGSELVSIEKQKNIWVKIPGGMTVTCYEGNEGLPHCVFRL</sequence>
<dbReference type="VEuPathDB" id="FungiDB:FMAN_11726"/>
<keyword evidence="1" id="KW-0732">Signal</keyword>
<dbReference type="Proteomes" id="UP000184255">
    <property type="component" value="Unassembled WGS sequence"/>
</dbReference>